<dbReference type="AlphaFoldDB" id="A0A9D4F8P1"/>
<evidence type="ECO:0000313" key="1">
    <source>
        <dbReference type="EMBL" id="KAH3794138.1"/>
    </source>
</evidence>
<dbReference type="Proteomes" id="UP000828390">
    <property type="component" value="Unassembled WGS sequence"/>
</dbReference>
<comment type="caution">
    <text evidence="1">The sequence shown here is derived from an EMBL/GenBank/DDBJ whole genome shotgun (WGS) entry which is preliminary data.</text>
</comment>
<sequence length="132" mass="14873">MDRLACVRQLDQPFVRQVRQACLRQVGTSLFQTIGLACVRQLDKPVSDNLCQANKLDKLTSWTSLCQTIGLAFVRQLDKPTSKTSLCQTMRLSCVRQTSLNKPLSDNIIWTNTNGSHYSCKCDATQLCYRGL</sequence>
<name>A0A9D4F8P1_DREPO</name>
<keyword evidence="2" id="KW-1185">Reference proteome</keyword>
<evidence type="ECO:0000313" key="2">
    <source>
        <dbReference type="Proteomes" id="UP000828390"/>
    </source>
</evidence>
<protein>
    <submittedName>
        <fullName evidence="1">Uncharacterized protein</fullName>
    </submittedName>
</protein>
<organism evidence="1 2">
    <name type="scientific">Dreissena polymorpha</name>
    <name type="common">Zebra mussel</name>
    <name type="synonym">Mytilus polymorpha</name>
    <dbReference type="NCBI Taxonomy" id="45954"/>
    <lineage>
        <taxon>Eukaryota</taxon>
        <taxon>Metazoa</taxon>
        <taxon>Spiralia</taxon>
        <taxon>Lophotrochozoa</taxon>
        <taxon>Mollusca</taxon>
        <taxon>Bivalvia</taxon>
        <taxon>Autobranchia</taxon>
        <taxon>Heteroconchia</taxon>
        <taxon>Euheterodonta</taxon>
        <taxon>Imparidentia</taxon>
        <taxon>Neoheterodontei</taxon>
        <taxon>Myida</taxon>
        <taxon>Dreissenoidea</taxon>
        <taxon>Dreissenidae</taxon>
        <taxon>Dreissena</taxon>
    </lineage>
</organism>
<gene>
    <name evidence="1" type="ORF">DPMN_147669</name>
</gene>
<reference evidence="1" key="2">
    <citation type="submission" date="2020-11" db="EMBL/GenBank/DDBJ databases">
        <authorList>
            <person name="McCartney M.A."/>
            <person name="Auch B."/>
            <person name="Kono T."/>
            <person name="Mallez S."/>
            <person name="Becker A."/>
            <person name="Gohl D.M."/>
            <person name="Silverstein K.A.T."/>
            <person name="Koren S."/>
            <person name="Bechman K.B."/>
            <person name="Herman A."/>
            <person name="Abrahante J.E."/>
            <person name="Garbe J."/>
        </authorList>
    </citation>
    <scope>NUCLEOTIDE SEQUENCE</scope>
    <source>
        <strain evidence="1">Duluth1</strain>
        <tissue evidence="1">Whole animal</tissue>
    </source>
</reference>
<accession>A0A9D4F8P1</accession>
<reference evidence="1" key="1">
    <citation type="journal article" date="2019" name="bioRxiv">
        <title>The Genome of the Zebra Mussel, Dreissena polymorpha: A Resource for Invasive Species Research.</title>
        <authorList>
            <person name="McCartney M.A."/>
            <person name="Auch B."/>
            <person name="Kono T."/>
            <person name="Mallez S."/>
            <person name="Zhang Y."/>
            <person name="Obille A."/>
            <person name="Becker A."/>
            <person name="Abrahante J.E."/>
            <person name="Garbe J."/>
            <person name="Badalamenti J.P."/>
            <person name="Herman A."/>
            <person name="Mangelson H."/>
            <person name="Liachko I."/>
            <person name="Sullivan S."/>
            <person name="Sone E.D."/>
            <person name="Koren S."/>
            <person name="Silverstein K.A.T."/>
            <person name="Beckman K.B."/>
            <person name="Gohl D.M."/>
        </authorList>
    </citation>
    <scope>NUCLEOTIDE SEQUENCE</scope>
    <source>
        <strain evidence="1">Duluth1</strain>
        <tissue evidence="1">Whole animal</tissue>
    </source>
</reference>
<proteinExistence type="predicted"/>
<dbReference type="EMBL" id="JAIWYP010000007">
    <property type="protein sequence ID" value="KAH3794138.1"/>
    <property type="molecule type" value="Genomic_DNA"/>
</dbReference>